<dbReference type="PATRIC" id="fig|662475.6.peg.4162"/>
<keyword evidence="2" id="KW-1185">Reference proteome</keyword>
<organism evidence="1 2">
    <name type="scientific">Haloarcula marismortui ATCC 33799</name>
    <dbReference type="NCBI Taxonomy" id="662475"/>
    <lineage>
        <taxon>Archaea</taxon>
        <taxon>Methanobacteriati</taxon>
        <taxon>Methanobacteriota</taxon>
        <taxon>Stenosarchaea group</taxon>
        <taxon>Halobacteria</taxon>
        <taxon>Halobacteriales</taxon>
        <taxon>Haloarculaceae</taxon>
        <taxon>Haloarcula</taxon>
    </lineage>
</organism>
<proteinExistence type="predicted"/>
<sequence>MGSISARVPDDSEEELQTFIDEERLDTSTAIRKLLSEGLDEWRTERALERLERGEVTFSKAAELAGVDMWALARLARDRDIMWVGDDHLESDLDEL</sequence>
<dbReference type="AlphaFoldDB" id="M0JMR1"/>
<gene>
    <name evidence="1" type="ORF">C435_21260</name>
</gene>
<reference evidence="1 2" key="1">
    <citation type="journal article" date="2014" name="PLoS Genet.">
        <title>Phylogenetically driven sequencing of extremely halophilic archaea reveals strategies for static and dynamic osmo-response.</title>
        <authorList>
            <person name="Becker E.A."/>
            <person name="Seitzer P.M."/>
            <person name="Tritt A."/>
            <person name="Larsen D."/>
            <person name="Krusor M."/>
            <person name="Yao A.I."/>
            <person name="Wu D."/>
            <person name="Madern D."/>
            <person name="Eisen J.A."/>
            <person name="Darling A.E."/>
            <person name="Facciotti M.T."/>
        </authorList>
    </citation>
    <scope>NUCLEOTIDE SEQUENCE [LARGE SCALE GENOMIC DNA]</scope>
    <source>
        <strain evidence="1 2">ATCC 33799</strain>
    </source>
</reference>
<dbReference type="RefSeq" id="WP_007190735.1">
    <property type="nucleotide sequence ID" value="NZ_AOLS01000124.1"/>
</dbReference>
<dbReference type="Proteomes" id="UP000011687">
    <property type="component" value="Unassembled WGS sequence"/>
</dbReference>
<evidence type="ECO:0000313" key="2">
    <source>
        <dbReference type="Proteomes" id="UP000011687"/>
    </source>
</evidence>
<evidence type="ECO:0000313" key="1">
    <source>
        <dbReference type="EMBL" id="EMA09628.1"/>
    </source>
</evidence>
<comment type="caution">
    <text evidence="1">The sequence shown here is derived from an EMBL/GenBank/DDBJ whole genome shotgun (WGS) entry which is preliminary data.</text>
</comment>
<protein>
    <submittedName>
        <fullName evidence="1">Uncharacterized protein</fullName>
    </submittedName>
</protein>
<dbReference type="EMBL" id="AOLS01000124">
    <property type="protein sequence ID" value="EMA09628.1"/>
    <property type="molecule type" value="Genomic_DNA"/>
</dbReference>
<name>M0JMR1_9EURY</name>
<accession>M0JMR1</accession>